<evidence type="ECO:0000313" key="2">
    <source>
        <dbReference type="Proteomes" id="UP000789920"/>
    </source>
</evidence>
<comment type="caution">
    <text evidence="1">The sequence shown here is derived from an EMBL/GenBank/DDBJ whole genome shotgun (WGS) entry which is preliminary data.</text>
</comment>
<accession>A0ACA9QG85</accession>
<keyword evidence="2" id="KW-1185">Reference proteome</keyword>
<evidence type="ECO:0000313" key="1">
    <source>
        <dbReference type="EMBL" id="CAG8744039.1"/>
    </source>
</evidence>
<reference evidence="1" key="1">
    <citation type="submission" date="2021-06" db="EMBL/GenBank/DDBJ databases">
        <authorList>
            <person name="Kallberg Y."/>
            <person name="Tangrot J."/>
            <person name="Rosling A."/>
        </authorList>
    </citation>
    <scope>NUCLEOTIDE SEQUENCE</scope>
    <source>
        <strain evidence="1">MA461A</strain>
    </source>
</reference>
<dbReference type="EMBL" id="CAJVQC010029911">
    <property type="protein sequence ID" value="CAG8744039.1"/>
    <property type="molecule type" value="Genomic_DNA"/>
</dbReference>
<gene>
    <name evidence="1" type="ORF">RPERSI_LOCUS13458</name>
</gene>
<sequence length="191" mass="21322">MKNFIIQYNPYHTIKGMFREFEQAIEGKKLIQPKNLMIVSDLGVVDKLITKSRMELLACLQEKKPNNIPELVNLLGRDQDSVQEDLQILSGLDIIKLKKVGSEIKPITLYDRIIFDFHMARNVSANRVIEASPIFSISVPTSSALVPDLQANCCAGVPFGKVVWIFFKVSNLATIPVKSVLGAKASVIYCD</sequence>
<protein>
    <submittedName>
        <fullName evidence="1">36676_t:CDS:1</fullName>
    </submittedName>
</protein>
<name>A0ACA9QG85_9GLOM</name>
<dbReference type="Proteomes" id="UP000789920">
    <property type="component" value="Unassembled WGS sequence"/>
</dbReference>
<organism evidence="1 2">
    <name type="scientific">Racocetra persica</name>
    <dbReference type="NCBI Taxonomy" id="160502"/>
    <lineage>
        <taxon>Eukaryota</taxon>
        <taxon>Fungi</taxon>
        <taxon>Fungi incertae sedis</taxon>
        <taxon>Mucoromycota</taxon>
        <taxon>Glomeromycotina</taxon>
        <taxon>Glomeromycetes</taxon>
        <taxon>Diversisporales</taxon>
        <taxon>Gigasporaceae</taxon>
        <taxon>Racocetra</taxon>
    </lineage>
</organism>
<feature type="non-terminal residue" evidence="1">
    <location>
        <position position="191"/>
    </location>
</feature>
<proteinExistence type="predicted"/>